<evidence type="ECO:0000313" key="3">
    <source>
        <dbReference type="Proteomes" id="UP000076623"/>
    </source>
</evidence>
<keyword evidence="3" id="KW-1185">Reference proteome</keyword>
<evidence type="ECO:0000259" key="1">
    <source>
        <dbReference type="PROSITE" id="PS51186"/>
    </source>
</evidence>
<sequence length="177" mass="20541">MNIRWANLTDAAEIAKVHVESWQQSYKGIVEDDYLSQMSVKEREQRWKEWLMQKSHIVLVLEDQQKQLCGFISGGSIRSHHPFDSEIYAFYLLKAVQQKGHGTRMLKRFAEELLSIGKKSMIVWVLKENPSKQAYISLGGKKIEEEKITVGKQQLIEECLAWNDITFILTTSKNHTT</sequence>
<name>A0A168W7S5_9BACL</name>
<dbReference type="InterPro" id="IPR013653">
    <property type="entry name" value="GCN5-like_dom"/>
</dbReference>
<dbReference type="EMBL" id="CP015378">
    <property type="protein sequence ID" value="ANC78399.1"/>
    <property type="molecule type" value="Genomic_DNA"/>
</dbReference>
<dbReference type="RefSeq" id="WP_066397484.1">
    <property type="nucleotide sequence ID" value="NZ_CP015378.1"/>
</dbReference>
<dbReference type="Proteomes" id="UP000076623">
    <property type="component" value="Chromosome"/>
</dbReference>
<dbReference type="STRING" id="1221500.ABE65_016980"/>
<evidence type="ECO:0000313" key="2">
    <source>
        <dbReference type="EMBL" id="ANC78399.1"/>
    </source>
</evidence>
<accession>A0A168W7S5</accession>
<organism evidence="2 3">
    <name type="scientific">Fictibacillus phosphorivorans</name>
    <dbReference type="NCBI Taxonomy" id="1221500"/>
    <lineage>
        <taxon>Bacteria</taxon>
        <taxon>Bacillati</taxon>
        <taxon>Bacillota</taxon>
        <taxon>Bacilli</taxon>
        <taxon>Bacillales</taxon>
        <taxon>Fictibacillaceae</taxon>
        <taxon>Fictibacillus</taxon>
    </lineage>
</organism>
<dbReference type="SUPFAM" id="SSF55729">
    <property type="entry name" value="Acyl-CoA N-acyltransferases (Nat)"/>
    <property type="match status" value="1"/>
</dbReference>
<dbReference type="InterPro" id="IPR000182">
    <property type="entry name" value="GNAT_dom"/>
</dbReference>
<gene>
    <name evidence="2" type="ORF">ABE65_016980</name>
</gene>
<dbReference type="InterPro" id="IPR016181">
    <property type="entry name" value="Acyl_CoA_acyltransferase"/>
</dbReference>
<dbReference type="Gene3D" id="3.40.630.30">
    <property type="match status" value="1"/>
</dbReference>
<dbReference type="KEGG" id="fpn:ABE65_016980"/>
<protein>
    <recommendedName>
        <fullName evidence="1">N-acetyltransferase domain-containing protein</fullName>
    </recommendedName>
</protein>
<reference evidence="2 3" key="1">
    <citation type="submission" date="2016-04" db="EMBL/GenBank/DDBJ databases">
        <title>Complete genome sequence of Fictibacillus phosphorivorans G25-29, a strain toxic to nematodes.</title>
        <authorList>
            <person name="Zheng Z."/>
        </authorList>
    </citation>
    <scope>NUCLEOTIDE SEQUENCE [LARGE SCALE GENOMIC DNA]</scope>
    <source>
        <strain evidence="2 3">G25-29</strain>
    </source>
</reference>
<dbReference type="PROSITE" id="PS51186">
    <property type="entry name" value="GNAT"/>
    <property type="match status" value="1"/>
</dbReference>
<proteinExistence type="predicted"/>
<feature type="domain" description="N-acetyltransferase" evidence="1">
    <location>
        <begin position="1"/>
        <end position="162"/>
    </location>
</feature>
<dbReference type="GO" id="GO:0016747">
    <property type="term" value="F:acyltransferase activity, transferring groups other than amino-acyl groups"/>
    <property type="evidence" value="ECO:0007669"/>
    <property type="project" value="InterPro"/>
</dbReference>
<dbReference type="Pfam" id="PF08445">
    <property type="entry name" value="FR47"/>
    <property type="match status" value="1"/>
</dbReference>
<dbReference type="AlphaFoldDB" id="A0A168W7S5"/>